<dbReference type="EMBL" id="JAGQLK010000047">
    <property type="protein sequence ID" value="MCA9383267.1"/>
    <property type="molecule type" value="Genomic_DNA"/>
</dbReference>
<proteinExistence type="predicted"/>
<evidence type="ECO:0000313" key="2">
    <source>
        <dbReference type="Proteomes" id="UP000783287"/>
    </source>
</evidence>
<reference evidence="1" key="2">
    <citation type="journal article" date="2021" name="Microbiome">
        <title>Successional dynamics and alternative stable states in a saline activated sludge microbial community over 9 years.</title>
        <authorList>
            <person name="Wang Y."/>
            <person name="Ye J."/>
            <person name="Ju F."/>
            <person name="Liu L."/>
            <person name="Boyd J.A."/>
            <person name="Deng Y."/>
            <person name="Parks D.H."/>
            <person name="Jiang X."/>
            <person name="Yin X."/>
            <person name="Woodcroft B.J."/>
            <person name="Tyson G.W."/>
            <person name="Hugenholtz P."/>
            <person name="Polz M.F."/>
            <person name="Zhang T."/>
        </authorList>
    </citation>
    <scope>NUCLEOTIDE SEQUENCE</scope>
    <source>
        <strain evidence="1">HKST-UBA14</strain>
    </source>
</reference>
<sequence length="83" mass="10283">MPHRGEELHIMEIDMELYYFIRKLPRGDFALMAYVVFGKQLTDFEKDFETVEEIVIYMLEYQRRHGNQDIYNYVNEKYNYSQR</sequence>
<organism evidence="1 2">
    <name type="scientific">Candidatus Dojkabacteria bacterium</name>
    <dbReference type="NCBI Taxonomy" id="2099670"/>
    <lineage>
        <taxon>Bacteria</taxon>
        <taxon>Candidatus Dojkabacteria</taxon>
    </lineage>
</organism>
<dbReference type="AlphaFoldDB" id="A0A955L5K2"/>
<accession>A0A955L5K2</accession>
<name>A0A955L5K2_9BACT</name>
<comment type="caution">
    <text evidence="1">The sequence shown here is derived from an EMBL/GenBank/DDBJ whole genome shotgun (WGS) entry which is preliminary data.</text>
</comment>
<dbReference type="Proteomes" id="UP000783287">
    <property type="component" value="Unassembled WGS sequence"/>
</dbReference>
<gene>
    <name evidence="1" type="ORF">KC909_02785</name>
</gene>
<protein>
    <submittedName>
        <fullName evidence="1">Uncharacterized protein</fullName>
    </submittedName>
</protein>
<reference evidence="1" key="1">
    <citation type="submission" date="2020-04" db="EMBL/GenBank/DDBJ databases">
        <authorList>
            <person name="Zhang T."/>
        </authorList>
    </citation>
    <scope>NUCLEOTIDE SEQUENCE</scope>
    <source>
        <strain evidence="1">HKST-UBA14</strain>
    </source>
</reference>
<evidence type="ECO:0000313" key="1">
    <source>
        <dbReference type="EMBL" id="MCA9383267.1"/>
    </source>
</evidence>